<feature type="domain" description="Phospholipase/carboxylesterase/thioesterase" evidence="3">
    <location>
        <begin position="15"/>
        <end position="207"/>
    </location>
</feature>
<proteinExistence type="inferred from homology"/>
<evidence type="ECO:0000256" key="2">
    <source>
        <dbReference type="ARBA" id="ARBA00022801"/>
    </source>
</evidence>
<dbReference type="PANTHER" id="PTHR10655">
    <property type="entry name" value="LYSOPHOSPHOLIPASE-RELATED"/>
    <property type="match status" value="1"/>
</dbReference>
<dbReference type="InterPro" id="IPR050565">
    <property type="entry name" value="LYPA1-2/EST-like"/>
</dbReference>
<sequence>MSLLYKVREPKVTTENASLLILLHGYGSNEDDLFSFSEELPDELRIVSVRAPYDIGYGGYAWYAINFDADENKFSDIGQAKSSVQKISNFIDDLKKMYAPKKTFLLGFSQGAILSYALSLNFPNKVQHVVALSGYLNEELLPSSISNDIETDYYISHGSVDQVIPVTWARRAPEYLSNLNLSNQFSEYPVGHGVAPQNFYSFKEWIDSRL</sequence>
<organism evidence="4 5">
    <name type="scientific">Tenacibaculum platacis</name>
    <dbReference type="NCBI Taxonomy" id="3137852"/>
    <lineage>
        <taxon>Bacteria</taxon>
        <taxon>Pseudomonadati</taxon>
        <taxon>Bacteroidota</taxon>
        <taxon>Flavobacteriia</taxon>
        <taxon>Flavobacteriales</taxon>
        <taxon>Flavobacteriaceae</taxon>
        <taxon>Tenacibaculum</taxon>
    </lineage>
</organism>
<keyword evidence="5" id="KW-1185">Reference proteome</keyword>
<dbReference type="SUPFAM" id="SSF53474">
    <property type="entry name" value="alpha/beta-Hydrolases"/>
    <property type="match status" value="1"/>
</dbReference>
<name>A0ABM9P589_9FLAO</name>
<dbReference type="Gene3D" id="3.40.50.1820">
    <property type="entry name" value="alpha/beta hydrolase"/>
    <property type="match status" value="1"/>
</dbReference>
<dbReference type="RefSeq" id="WP_348713251.1">
    <property type="nucleotide sequence ID" value="NZ_CAXIXY010000006.1"/>
</dbReference>
<gene>
    <name evidence="4" type="ORF">T190607A01A_40321</name>
</gene>
<evidence type="ECO:0000313" key="5">
    <source>
        <dbReference type="Proteomes" id="UP001497416"/>
    </source>
</evidence>
<dbReference type="PANTHER" id="PTHR10655:SF17">
    <property type="entry name" value="LYSOPHOSPHOLIPASE-LIKE PROTEIN 1"/>
    <property type="match status" value="1"/>
</dbReference>
<dbReference type="Proteomes" id="UP001497416">
    <property type="component" value="Unassembled WGS sequence"/>
</dbReference>
<dbReference type="EMBL" id="CAXIXY010000006">
    <property type="protein sequence ID" value="CAL2091965.1"/>
    <property type="molecule type" value="Genomic_DNA"/>
</dbReference>
<accession>A0ABM9P589</accession>
<keyword evidence="2" id="KW-0378">Hydrolase</keyword>
<dbReference type="InterPro" id="IPR029058">
    <property type="entry name" value="AB_hydrolase_fold"/>
</dbReference>
<evidence type="ECO:0000259" key="3">
    <source>
        <dbReference type="Pfam" id="PF02230"/>
    </source>
</evidence>
<protein>
    <submittedName>
        <fullName evidence="4">Phospholipase/carboxylesterase</fullName>
    </submittedName>
</protein>
<dbReference type="Pfam" id="PF02230">
    <property type="entry name" value="Abhydrolase_2"/>
    <property type="match status" value="1"/>
</dbReference>
<evidence type="ECO:0000256" key="1">
    <source>
        <dbReference type="ARBA" id="ARBA00006499"/>
    </source>
</evidence>
<dbReference type="InterPro" id="IPR003140">
    <property type="entry name" value="PLipase/COase/thioEstase"/>
</dbReference>
<comment type="caution">
    <text evidence="4">The sequence shown here is derived from an EMBL/GenBank/DDBJ whole genome shotgun (WGS) entry which is preliminary data.</text>
</comment>
<reference evidence="4 5" key="1">
    <citation type="submission" date="2024-05" db="EMBL/GenBank/DDBJ databases">
        <authorList>
            <person name="Duchaud E."/>
        </authorList>
    </citation>
    <scope>NUCLEOTIDE SEQUENCE [LARGE SCALE GENOMIC DNA]</scope>
    <source>
        <strain evidence="4">Ena-SAMPLE-TAB-13-05-2024-13:56:06:370-140302</strain>
    </source>
</reference>
<evidence type="ECO:0000313" key="4">
    <source>
        <dbReference type="EMBL" id="CAL2091965.1"/>
    </source>
</evidence>
<comment type="similarity">
    <text evidence="1">Belongs to the AB hydrolase superfamily. AB hydrolase 2 family.</text>
</comment>